<feature type="domain" description="Disease resistance R13L4/SHOC-2-like LRR" evidence="3">
    <location>
        <begin position="424"/>
        <end position="605"/>
    </location>
</feature>
<name>A0A2R6PML2_ACTCC</name>
<evidence type="ECO:0000256" key="2">
    <source>
        <dbReference type="SAM" id="MobiDB-lite"/>
    </source>
</evidence>
<feature type="region of interest" description="Disordered" evidence="2">
    <location>
        <begin position="67"/>
        <end position="108"/>
    </location>
</feature>
<dbReference type="PANTHER" id="PTHR47186">
    <property type="entry name" value="LEUCINE-RICH REPEAT-CONTAINING PROTEIN 57"/>
    <property type="match status" value="1"/>
</dbReference>
<dbReference type="Pfam" id="PF23598">
    <property type="entry name" value="LRR_14"/>
    <property type="match status" value="1"/>
</dbReference>
<dbReference type="InterPro" id="IPR032675">
    <property type="entry name" value="LRR_dom_sf"/>
</dbReference>
<dbReference type="EMBL" id="NKQK01000024">
    <property type="protein sequence ID" value="PSR93569.1"/>
    <property type="molecule type" value="Genomic_DNA"/>
</dbReference>
<feature type="region of interest" description="Disordered" evidence="2">
    <location>
        <begin position="1"/>
        <end position="23"/>
    </location>
</feature>
<gene>
    <name evidence="4" type="ORF">CEY00_Acc28183</name>
</gene>
<keyword evidence="1" id="KW-0677">Repeat</keyword>
<evidence type="ECO:0000313" key="5">
    <source>
        <dbReference type="Proteomes" id="UP000241394"/>
    </source>
</evidence>
<dbReference type="Gene3D" id="3.80.10.10">
    <property type="entry name" value="Ribonuclease Inhibitor"/>
    <property type="match status" value="2"/>
</dbReference>
<sequence length="720" mass="81150">MSITQSSPSSSNDTPPLNISSTTHSKASCSVRSLVAYFKSKCCISKPNCSVRTLVANFKAKCCISKPKPKSKRKPIRRPERRPKPKPVEKNHNAASSSATTSNNDNNHGRSIALANLIHEGLVSLDEAFAEAKKYMNDVNVQINQAHEKFAGLQTRGMEGELDELKMAVAKLRTRIPSQFLMPSVDSRPQRNPWPDVNKTSNEMMHNLCREPKFWHTIGSRDIVRDFRDHLPTILQKCLLCFFRFPSMAIIKRRVMTYLWIVEVPELNGLRGTTEKVLEDICNEIFDQLVKKGFIEPIYQKCSLLPDCCWMSNKGDSSAFINWGAAIIDGGPGLFDKMKHIEILYLGRSSFAAAANVEVCDAASSLAAASLPPLSRMEAPLLYIRLCLGVQLGECTDSKERSADGGSCGAVRGENRLLRGISLITELPSCISQLTRLTTLDLRACHNLDKLPDEIGSLWKLRHLDMSEYYFLEYMPKSLANLSSLKVLKGFFVGNSKNNKPSCTLDDLAGIGRLRKLNIYTNVKDFPTVKHLGALQRFKDLRKLTISWGGCSLQDEKGANLFSQEGRFPRTLQKLNLQCFPWTSTPEWLRPANLKELKKLYIRGGQLRDLGQVLELNDDYQWTVEILRLKYLGQLMMDWKELRRLFPKLIYLQKVDCPNLTNFQCDERGEWINKKTIELAQGNCSRSAEPVAQDQAFVLGSSPSLSQDDDGITPVYEQQL</sequence>
<dbReference type="OrthoDB" id="1110401at2759"/>
<reference evidence="4 5" key="1">
    <citation type="submission" date="2017-07" db="EMBL/GenBank/DDBJ databases">
        <title>An improved, manually edited Actinidia chinensis var. chinensis (kiwifruit) genome highlights the challenges associated with draft genomes and gene prediction in plants.</title>
        <authorList>
            <person name="Pilkington S."/>
            <person name="Crowhurst R."/>
            <person name="Hilario E."/>
            <person name="Nardozza S."/>
            <person name="Fraser L."/>
            <person name="Peng Y."/>
            <person name="Gunaseelan K."/>
            <person name="Simpson R."/>
            <person name="Tahir J."/>
            <person name="Deroles S."/>
            <person name="Templeton K."/>
            <person name="Luo Z."/>
            <person name="Davy M."/>
            <person name="Cheng C."/>
            <person name="Mcneilage M."/>
            <person name="Scaglione D."/>
            <person name="Liu Y."/>
            <person name="Zhang Q."/>
            <person name="Datson P."/>
            <person name="De Silva N."/>
            <person name="Gardiner S."/>
            <person name="Bassett H."/>
            <person name="Chagne D."/>
            <person name="Mccallum J."/>
            <person name="Dzierzon H."/>
            <person name="Deng C."/>
            <person name="Wang Y.-Y."/>
            <person name="Barron N."/>
            <person name="Manako K."/>
            <person name="Bowen J."/>
            <person name="Foster T."/>
            <person name="Erridge Z."/>
            <person name="Tiffin H."/>
            <person name="Waite C."/>
            <person name="Davies K."/>
            <person name="Grierson E."/>
            <person name="Laing W."/>
            <person name="Kirk R."/>
            <person name="Chen X."/>
            <person name="Wood M."/>
            <person name="Montefiori M."/>
            <person name="Brummell D."/>
            <person name="Schwinn K."/>
            <person name="Catanach A."/>
            <person name="Fullerton C."/>
            <person name="Li D."/>
            <person name="Meiyalaghan S."/>
            <person name="Nieuwenhuizen N."/>
            <person name="Read N."/>
            <person name="Prakash R."/>
            <person name="Hunter D."/>
            <person name="Zhang H."/>
            <person name="Mckenzie M."/>
            <person name="Knabel M."/>
            <person name="Harris A."/>
            <person name="Allan A."/>
            <person name="Chen A."/>
            <person name="Janssen B."/>
            <person name="Plunkett B."/>
            <person name="Dwamena C."/>
            <person name="Voogd C."/>
            <person name="Leif D."/>
            <person name="Lafferty D."/>
            <person name="Souleyre E."/>
            <person name="Varkonyi-Gasic E."/>
            <person name="Gambi F."/>
            <person name="Hanley J."/>
            <person name="Yao J.-L."/>
            <person name="Cheung J."/>
            <person name="David K."/>
            <person name="Warren B."/>
            <person name="Marsh K."/>
            <person name="Snowden K."/>
            <person name="Lin-Wang K."/>
            <person name="Brian L."/>
            <person name="Martinez-Sanchez M."/>
            <person name="Wang M."/>
            <person name="Ileperuma N."/>
            <person name="Macnee N."/>
            <person name="Campin R."/>
            <person name="Mcatee P."/>
            <person name="Drummond R."/>
            <person name="Espley R."/>
            <person name="Ireland H."/>
            <person name="Wu R."/>
            <person name="Atkinson R."/>
            <person name="Karunairetnam S."/>
            <person name="Bulley S."/>
            <person name="Chunkath S."/>
            <person name="Hanley Z."/>
            <person name="Storey R."/>
            <person name="Thrimawithana A."/>
            <person name="Thomson S."/>
            <person name="David C."/>
            <person name="Testolin R."/>
        </authorList>
    </citation>
    <scope>NUCLEOTIDE SEQUENCE [LARGE SCALE GENOMIC DNA]</scope>
    <source>
        <strain evidence="5">cv. Red5</strain>
        <tissue evidence="4">Young leaf</tissue>
    </source>
</reference>
<dbReference type="InterPro" id="IPR055414">
    <property type="entry name" value="LRR_R13L4/SHOC2-like"/>
</dbReference>
<evidence type="ECO:0000259" key="3">
    <source>
        <dbReference type="Pfam" id="PF23598"/>
    </source>
</evidence>
<proteinExistence type="predicted"/>
<dbReference type="Proteomes" id="UP000241394">
    <property type="component" value="Chromosome LG24"/>
</dbReference>
<keyword evidence="5" id="KW-1185">Reference proteome</keyword>
<dbReference type="PANTHER" id="PTHR47186:SF54">
    <property type="entry name" value="DISEASE RESISTANCE RPP13-LIKE PROTEIN 4"/>
    <property type="match status" value="1"/>
</dbReference>
<evidence type="ECO:0000256" key="1">
    <source>
        <dbReference type="ARBA" id="ARBA00022737"/>
    </source>
</evidence>
<dbReference type="AlphaFoldDB" id="A0A2R6PML2"/>
<dbReference type="Gramene" id="PSR93569">
    <property type="protein sequence ID" value="PSR93569"/>
    <property type="gene ID" value="CEY00_Acc28183"/>
</dbReference>
<feature type="compositionally biased region" description="Low complexity" evidence="2">
    <location>
        <begin position="93"/>
        <end position="106"/>
    </location>
</feature>
<dbReference type="InParanoid" id="A0A2R6PML2"/>
<comment type="caution">
    <text evidence="4">The sequence shown here is derived from an EMBL/GenBank/DDBJ whole genome shotgun (WGS) entry which is preliminary data.</text>
</comment>
<evidence type="ECO:0000313" key="4">
    <source>
        <dbReference type="EMBL" id="PSR93569.1"/>
    </source>
</evidence>
<organism evidence="4 5">
    <name type="scientific">Actinidia chinensis var. chinensis</name>
    <name type="common">Chinese soft-hair kiwi</name>
    <dbReference type="NCBI Taxonomy" id="1590841"/>
    <lineage>
        <taxon>Eukaryota</taxon>
        <taxon>Viridiplantae</taxon>
        <taxon>Streptophyta</taxon>
        <taxon>Embryophyta</taxon>
        <taxon>Tracheophyta</taxon>
        <taxon>Spermatophyta</taxon>
        <taxon>Magnoliopsida</taxon>
        <taxon>eudicotyledons</taxon>
        <taxon>Gunneridae</taxon>
        <taxon>Pentapetalae</taxon>
        <taxon>asterids</taxon>
        <taxon>Ericales</taxon>
        <taxon>Actinidiaceae</taxon>
        <taxon>Actinidia</taxon>
    </lineage>
</organism>
<dbReference type="SUPFAM" id="SSF52047">
    <property type="entry name" value="RNI-like"/>
    <property type="match status" value="1"/>
</dbReference>
<feature type="compositionally biased region" description="Basic residues" evidence="2">
    <location>
        <begin position="67"/>
        <end position="85"/>
    </location>
</feature>
<protein>
    <submittedName>
        <fullName evidence="4">Disease resistance RPP13-like protein</fullName>
    </submittedName>
</protein>
<reference evidence="5" key="2">
    <citation type="journal article" date="2018" name="BMC Genomics">
        <title>A manually annotated Actinidia chinensis var. chinensis (kiwifruit) genome highlights the challenges associated with draft genomes and gene prediction in plants.</title>
        <authorList>
            <person name="Pilkington S.M."/>
            <person name="Crowhurst R."/>
            <person name="Hilario E."/>
            <person name="Nardozza S."/>
            <person name="Fraser L."/>
            <person name="Peng Y."/>
            <person name="Gunaseelan K."/>
            <person name="Simpson R."/>
            <person name="Tahir J."/>
            <person name="Deroles S.C."/>
            <person name="Templeton K."/>
            <person name="Luo Z."/>
            <person name="Davy M."/>
            <person name="Cheng C."/>
            <person name="McNeilage M."/>
            <person name="Scaglione D."/>
            <person name="Liu Y."/>
            <person name="Zhang Q."/>
            <person name="Datson P."/>
            <person name="De Silva N."/>
            <person name="Gardiner S.E."/>
            <person name="Bassett H."/>
            <person name="Chagne D."/>
            <person name="McCallum J."/>
            <person name="Dzierzon H."/>
            <person name="Deng C."/>
            <person name="Wang Y.Y."/>
            <person name="Barron L."/>
            <person name="Manako K."/>
            <person name="Bowen J."/>
            <person name="Foster T.M."/>
            <person name="Erridge Z.A."/>
            <person name="Tiffin H."/>
            <person name="Waite C.N."/>
            <person name="Davies K.M."/>
            <person name="Grierson E.P."/>
            <person name="Laing W.A."/>
            <person name="Kirk R."/>
            <person name="Chen X."/>
            <person name="Wood M."/>
            <person name="Montefiori M."/>
            <person name="Brummell D.A."/>
            <person name="Schwinn K.E."/>
            <person name="Catanach A."/>
            <person name="Fullerton C."/>
            <person name="Li D."/>
            <person name="Meiyalaghan S."/>
            <person name="Nieuwenhuizen N."/>
            <person name="Read N."/>
            <person name="Prakash R."/>
            <person name="Hunter D."/>
            <person name="Zhang H."/>
            <person name="McKenzie M."/>
            <person name="Knabel M."/>
            <person name="Harris A."/>
            <person name="Allan A.C."/>
            <person name="Gleave A."/>
            <person name="Chen A."/>
            <person name="Janssen B.J."/>
            <person name="Plunkett B."/>
            <person name="Ampomah-Dwamena C."/>
            <person name="Voogd C."/>
            <person name="Leif D."/>
            <person name="Lafferty D."/>
            <person name="Souleyre E.J.F."/>
            <person name="Varkonyi-Gasic E."/>
            <person name="Gambi F."/>
            <person name="Hanley J."/>
            <person name="Yao J.L."/>
            <person name="Cheung J."/>
            <person name="David K.M."/>
            <person name="Warren B."/>
            <person name="Marsh K."/>
            <person name="Snowden K.C."/>
            <person name="Lin-Wang K."/>
            <person name="Brian L."/>
            <person name="Martinez-Sanchez M."/>
            <person name="Wang M."/>
            <person name="Ileperuma N."/>
            <person name="Macnee N."/>
            <person name="Campin R."/>
            <person name="McAtee P."/>
            <person name="Drummond R.S.M."/>
            <person name="Espley R.V."/>
            <person name="Ireland H.S."/>
            <person name="Wu R."/>
            <person name="Atkinson R.G."/>
            <person name="Karunairetnam S."/>
            <person name="Bulley S."/>
            <person name="Chunkath S."/>
            <person name="Hanley Z."/>
            <person name="Storey R."/>
            <person name="Thrimawithana A.H."/>
            <person name="Thomson S."/>
            <person name="David C."/>
            <person name="Testolin R."/>
            <person name="Huang H."/>
            <person name="Hellens R.P."/>
            <person name="Schaffer R.J."/>
        </authorList>
    </citation>
    <scope>NUCLEOTIDE SEQUENCE [LARGE SCALE GENOMIC DNA]</scope>
    <source>
        <strain evidence="5">cv. Red5</strain>
    </source>
</reference>
<accession>A0A2R6PML2</accession>
<dbReference type="STRING" id="1590841.A0A2R6PML2"/>